<dbReference type="OrthoDB" id="7392140at2"/>
<evidence type="ECO:0000313" key="2">
    <source>
        <dbReference type="EMBL" id="MXO64880.1"/>
    </source>
</evidence>
<protein>
    <recommendedName>
        <fullName evidence="1">LexA repressor DNA-binding domain-containing protein</fullName>
    </recommendedName>
</protein>
<evidence type="ECO:0000259" key="1">
    <source>
        <dbReference type="Pfam" id="PF01726"/>
    </source>
</evidence>
<reference evidence="2 3" key="1">
    <citation type="submission" date="2019-12" db="EMBL/GenBank/DDBJ databases">
        <title>Genomic-based taxomic classification of the family Erythrobacteraceae.</title>
        <authorList>
            <person name="Xu L."/>
        </authorList>
    </citation>
    <scope>NUCLEOTIDE SEQUENCE [LARGE SCALE GENOMIC DNA]</scope>
    <source>
        <strain evidence="2 3">LMG 29518</strain>
    </source>
</reference>
<dbReference type="Gene3D" id="1.10.10.10">
    <property type="entry name" value="Winged helix-like DNA-binding domain superfamily/Winged helix DNA-binding domain"/>
    <property type="match status" value="1"/>
</dbReference>
<dbReference type="Pfam" id="PF01726">
    <property type="entry name" value="LexA_DNA_bind"/>
    <property type="match status" value="1"/>
</dbReference>
<comment type="caution">
    <text evidence="2">The sequence shown here is derived from an EMBL/GenBank/DDBJ whole genome shotgun (WGS) entry which is preliminary data.</text>
</comment>
<sequence length="94" mass="10022">MSVSATSRQLDALRFIQGYQEVHGSSPTLTQISEGLDLRSRGGVHRLVTGLEERSLIRRAAAPARSIEICEAVALPRAPDGAPLFSVTPKGISP</sequence>
<dbReference type="AlphaFoldDB" id="A0A6I4T4P0"/>
<dbReference type="Proteomes" id="UP000438476">
    <property type="component" value="Unassembled WGS sequence"/>
</dbReference>
<accession>A0A6I4T4P0</accession>
<dbReference type="InterPro" id="IPR036388">
    <property type="entry name" value="WH-like_DNA-bd_sf"/>
</dbReference>
<gene>
    <name evidence="2" type="ORF">GRI91_03825</name>
</gene>
<organism evidence="2 3">
    <name type="scientific">Altericroceibacterium endophyticum</name>
    <dbReference type="NCBI Taxonomy" id="1808508"/>
    <lineage>
        <taxon>Bacteria</taxon>
        <taxon>Pseudomonadati</taxon>
        <taxon>Pseudomonadota</taxon>
        <taxon>Alphaproteobacteria</taxon>
        <taxon>Sphingomonadales</taxon>
        <taxon>Erythrobacteraceae</taxon>
        <taxon>Altericroceibacterium</taxon>
    </lineage>
</organism>
<dbReference type="EMBL" id="WTYT01000001">
    <property type="protein sequence ID" value="MXO64880.1"/>
    <property type="molecule type" value="Genomic_DNA"/>
</dbReference>
<proteinExistence type="predicted"/>
<dbReference type="GO" id="GO:0006508">
    <property type="term" value="P:proteolysis"/>
    <property type="evidence" value="ECO:0007669"/>
    <property type="project" value="InterPro"/>
</dbReference>
<dbReference type="InterPro" id="IPR006199">
    <property type="entry name" value="LexA_DNA-bd_dom"/>
</dbReference>
<dbReference type="GO" id="GO:0004252">
    <property type="term" value="F:serine-type endopeptidase activity"/>
    <property type="evidence" value="ECO:0007669"/>
    <property type="project" value="InterPro"/>
</dbReference>
<evidence type="ECO:0000313" key="3">
    <source>
        <dbReference type="Proteomes" id="UP000438476"/>
    </source>
</evidence>
<keyword evidence="3" id="KW-1185">Reference proteome</keyword>
<dbReference type="RefSeq" id="WP_160735261.1">
    <property type="nucleotide sequence ID" value="NZ_WTYT01000001.1"/>
</dbReference>
<dbReference type="SUPFAM" id="SSF46785">
    <property type="entry name" value="Winged helix' DNA-binding domain"/>
    <property type="match status" value="1"/>
</dbReference>
<name>A0A6I4T4P0_9SPHN</name>
<feature type="domain" description="LexA repressor DNA-binding" evidence="1">
    <location>
        <begin position="6"/>
        <end position="65"/>
    </location>
</feature>
<dbReference type="InterPro" id="IPR036390">
    <property type="entry name" value="WH_DNA-bd_sf"/>
</dbReference>